<feature type="transmembrane region" description="Helical" evidence="2">
    <location>
        <begin position="345"/>
        <end position="371"/>
    </location>
</feature>
<feature type="transmembrane region" description="Helical" evidence="2">
    <location>
        <begin position="243"/>
        <end position="272"/>
    </location>
</feature>
<gene>
    <name evidence="3" type="ORF">QWJ41_01325</name>
</gene>
<feature type="transmembrane region" description="Helical" evidence="2">
    <location>
        <begin position="68"/>
        <end position="87"/>
    </location>
</feature>
<feature type="transmembrane region" description="Helical" evidence="2">
    <location>
        <begin position="302"/>
        <end position="325"/>
    </location>
</feature>
<keyword evidence="4" id="KW-1185">Reference proteome</keyword>
<evidence type="ECO:0000313" key="3">
    <source>
        <dbReference type="EMBL" id="MDO3394353.1"/>
    </source>
</evidence>
<evidence type="ECO:0000313" key="4">
    <source>
        <dbReference type="Proteomes" id="UP001168363"/>
    </source>
</evidence>
<name>A0ABT8TN14_9ACTN</name>
<dbReference type="EMBL" id="JAULSC010000001">
    <property type="protein sequence ID" value="MDO3394353.1"/>
    <property type="molecule type" value="Genomic_DNA"/>
</dbReference>
<feature type="compositionally biased region" description="Pro residues" evidence="1">
    <location>
        <begin position="163"/>
        <end position="173"/>
    </location>
</feature>
<protein>
    <recommendedName>
        <fullName evidence="5">DUF4064 domain-containing protein</fullName>
    </recommendedName>
</protein>
<accession>A0ABT8TN14</accession>
<proteinExistence type="predicted"/>
<feature type="region of interest" description="Disordered" evidence="1">
    <location>
        <begin position="154"/>
        <end position="238"/>
    </location>
</feature>
<comment type="caution">
    <text evidence="3">The sequence shown here is derived from an EMBL/GenBank/DDBJ whole genome shotgun (WGS) entry which is preliminary data.</text>
</comment>
<evidence type="ECO:0008006" key="5">
    <source>
        <dbReference type="Google" id="ProtNLM"/>
    </source>
</evidence>
<keyword evidence="2" id="KW-0472">Membrane</keyword>
<sequence>MSDAAPARPRQVTVAAWLIILGSVFVVFSAFGQVSAGSSLETRERIETLLSEPPADGLGLAVDTVLEILRVVAMVAAAAATATAILGTQVLQRSRSARLWLSVLAVPLFLSAAFIGGFMGALVAAAVVMLWLQPARSWFAGEPLPERFNADGTLRKTEEAPRKPTPPPAAPPTPEREHHPVGHGSAPQQPPTYPQQPYGQPGQPAQPGPAPYAGFGQAPAEREQASPYAGAAERPAPTRRPGALSWACALTWIGSGLVSGFLLLASLAFAVISEADFVEATAQQPELAEQIDDIGWTTISQIVFATTVVSVLWSVFAVVVAVLAFRGSVWARVALTISTGALAGVLAVLSVGNLAMLVVLLPVAATFLLLLRPDVRSWRT</sequence>
<feature type="transmembrane region" description="Helical" evidence="2">
    <location>
        <begin position="12"/>
        <end position="31"/>
    </location>
</feature>
<evidence type="ECO:0000256" key="2">
    <source>
        <dbReference type="SAM" id="Phobius"/>
    </source>
</evidence>
<evidence type="ECO:0000256" key="1">
    <source>
        <dbReference type="SAM" id="MobiDB-lite"/>
    </source>
</evidence>
<keyword evidence="2" id="KW-1133">Transmembrane helix</keyword>
<reference evidence="3" key="1">
    <citation type="submission" date="2023-06" db="EMBL/GenBank/DDBJ databases">
        <title>Genome sequence of Nocardioides sp. SOB44.</title>
        <authorList>
            <person name="Zhang G."/>
        </authorList>
    </citation>
    <scope>NUCLEOTIDE SEQUENCE</scope>
    <source>
        <strain evidence="3">SOB44</strain>
    </source>
</reference>
<keyword evidence="2" id="KW-0812">Transmembrane</keyword>
<dbReference type="Proteomes" id="UP001168363">
    <property type="component" value="Unassembled WGS sequence"/>
</dbReference>
<feature type="transmembrane region" description="Helical" evidence="2">
    <location>
        <begin position="99"/>
        <end position="132"/>
    </location>
</feature>
<organism evidence="3 4">
    <name type="scientific">Nocardioides cremeus</name>
    <dbReference type="NCBI Taxonomy" id="3058044"/>
    <lineage>
        <taxon>Bacteria</taxon>
        <taxon>Bacillati</taxon>
        <taxon>Actinomycetota</taxon>
        <taxon>Actinomycetes</taxon>
        <taxon>Propionibacteriales</taxon>
        <taxon>Nocardioidaceae</taxon>
        <taxon>Nocardioides</taxon>
    </lineage>
</organism>